<evidence type="ECO:0000256" key="1">
    <source>
        <dbReference type="SAM" id="MobiDB-lite"/>
    </source>
</evidence>
<feature type="compositionally biased region" description="Polar residues" evidence="1">
    <location>
        <begin position="520"/>
        <end position="534"/>
    </location>
</feature>
<accession>A0A699HDU0</accession>
<comment type="caution">
    <text evidence="2">The sequence shown here is derived from an EMBL/GenBank/DDBJ whole genome shotgun (WGS) entry which is preliminary data.</text>
</comment>
<feature type="region of interest" description="Disordered" evidence="1">
    <location>
        <begin position="510"/>
        <end position="534"/>
    </location>
</feature>
<sequence>MDIFKIRRRFFKRCFDLVIDVKGDLFEWWFFNVGSESEFSSAVIAINSSNLAKSFSLRMVPSMEWRILLLLSRRASKYSSKISSMMSILKHVSSFEKGLPKIRGTLLSSSIFKITKSTGKVHLPTSTSIFLAIPTRYWNDRSANLTLILVGLRVSRDNFAYKEYGMRLMLAPRLAKALHKKALLKLHGIWKLPWNGDCGTGSRSDNTVSSPHGFVIHGIDVLKGNETVTEVIDVENWWIDNSRMLRRIVSLIERNSSVSSMKSLIQSTFRKYKHLDILAHEYKDYAVTTSTRLFRIQEQVIREYVSEFFSSFTFREHIAKLDNVDTMVIQLGGIRMRRHSEKEKVTLDDLFLLYSIDEGARVDVPWHVAKFFTDKAKRYKKKSQIVGAYSIGRIDESYGLMTSRSLRSVTLVLETSLLSVANLMDFGICRCNGLGLGELVDDLPDNEGNEAAGAGEGQDDSGGVRRRHNMSFTNRLRAMDEILGTLSTKGVNFMSSTLVYSIDPSSSPNPFGLFDDASAGPSTSQDQGNDMNEE</sequence>
<gene>
    <name evidence="2" type="ORF">Tci_327046</name>
</gene>
<feature type="region of interest" description="Disordered" evidence="1">
    <location>
        <begin position="445"/>
        <end position="466"/>
    </location>
</feature>
<protein>
    <submittedName>
        <fullName evidence="2">Uncharacterized protein</fullName>
    </submittedName>
</protein>
<reference evidence="2" key="1">
    <citation type="journal article" date="2019" name="Sci. Rep.">
        <title>Draft genome of Tanacetum cinerariifolium, the natural source of mosquito coil.</title>
        <authorList>
            <person name="Yamashiro T."/>
            <person name="Shiraishi A."/>
            <person name="Satake H."/>
            <person name="Nakayama K."/>
        </authorList>
    </citation>
    <scope>NUCLEOTIDE SEQUENCE</scope>
</reference>
<name>A0A699HDU0_TANCI</name>
<dbReference type="EMBL" id="BKCJ010115055">
    <property type="protein sequence ID" value="GEX55071.1"/>
    <property type="molecule type" value="Genomic_DNA"/>
</dbReference>
<organism evidence="2">
    <name type="scientific">Tanacetum cinerariifolium</name>
    <name type="common">Dalmatian daisy</name>
    <name type="synonym">Chrysanthemum cinerariifolium</name>
    <dbReference type="NCBI Taxonomy" id="118510"/>
    <lineage>
        <taxon>Eukaryota</taxon>
        <taxon>Viridiplantae</taxon>
        <taxon>Streptophyta</taxon>
        <taxon>Embryophyta</taxon>
        <taxon>Tracheophyta</taxon>
        <taxon>Spermatophyta</taxon>
        <taxon>Magnoliopsida</taxon>
        <taxon>eudicotyledons</taxon>
        <taxon>Gunneridae</taxon>
        <taxon>Pentapetalae</taxon>
        <taxon>asterids</taxon>
        <taxon>campanulids</taxon>
        <taxon>Asterales</taxon>
        <taxon>Asteraceae</taxon>
        <taxon>Asteroideae</taxon>
        <taxon>Anthemideae</taxon>
        <taxon>Anthemidinae</taxon>
        <taxon>Tanacetum</taxon>
    </lineage>
</organism>
<dbReference type="AlphaFoldDB" id="A0A699HDU0"/>
<proteinExistence type="predicted"/>
<evidence type="ECO:0000313" key="2">
    <source>
        <dbReference type="EMBL" id="GEX55071.1"/>
    </source>
</evidence>